<dbReference type="PROSITE" id="PS00189">
    <property type="entry name" value="LIPOYL"/>
    <property type="match status" value="1"/>
</dbReference>
<dbReference type="CDD" id="cd06848">
    <property type="entry name" value="GCS_H"/>
    <property type="match status" value="1"/>
</dbReference>
<dbReference type="HAMAP" id="MF_00272">
    <property type="entry name" value="GcvH"/>
    <property type="match status" value="1"/>
</dbReference>
<dbReference type="PANTHER" id="PTHR11715:SF3">
    <property type="entry name" value="GLYCINE CLEAVAGE SYSTEM H PROTEIN-RELATED"/>
    <property type="match status" value="1"/>
</dbReference>
<evidence type="ECO:0000259" key="5">
    <source>
        <dbReference type="PROSITE" id="PS50968"/>
    </source>
</evidence>
<dbReference type="InterPro" id="IPR003016">
    <property type="entry name" value="2-oxoA_DH_lipoyl-BS"/>
</dbReference>
<dbReference type="Proteomes" id="UP000233249">
    <property type="component" value="Unassembled WGS sequence"/>
</dbReference>
<dbReference type="OrthoDB" id="9796712at2"/>
<dbReference type="Pfam" id="PF01597">
    <property type="entry name" value="GCV_H"/>
    <property type="match status" value="1"/>
</dbReference>
<organism evidence="6 7">
    <name type="scientific">Corynebacterium mastitidis</name>
    <dbReference type="NCBI Taxonomy" id="161890"/>
    <lineage>
        <taxon>Bacteria</taxon>
        <taxon>Bacillati</taxon>
        <taxon>Actinomycetota</taxon>
        <taxon>Actinomycetes</taxon>
        <taxon>Mycobacteriales</taxon>
        <taxon>Corynebacteriaceae</taxon>
        <taxon>Corynebacterium</taxon>
    </lineage>
</organism>
<comment type="caution">
    <text evidence="6">The sequence shown here is derived from an EMBL/GenBank/DDBJ whole genome shotgun (WGS) entry which is preliminary data.</text>
</comment>
<accession>A0A2N0X9M4</accession>
<dbReference type="GO" id="GO:0005960">
    <property type="term" value="C:glycine cleavage complex"/>
    <property type="evidence" value="ECO:0007669"/>
    <property type="project" value="InterPro"/>
</dbReference>
<dbReference type="EMBL" id="PJAF01000003">
    <property type="protein sequence ID" value="PKF69410.1"/>
    <property type="molecule type" value="Genomic_DNA"/>
</dbReference>
<dbReference type="AlphaFoldDB" id="A0A2N0X9M4"/>
<dbReference type="Gene3D" id="2.40.50.100">
    <property type="match status" value="1"/>
</dbReference>
<protein>
    <recommendedName>
        <fullName evidence="3">Glycine cleavage system H protein</fullName>
    </recommendedName>
</protein>
<dbReference type="PANTHER" id="PTHR11715">
    <property type="entry name" value="GLYCINE CLEAVAGE SYSTEM H PROTEIN"/>
    <property type="match status" value="1"/>
</dbReference>
<evidence type="ECO:0000256" key="3">
    <source>
        <dbReference type="HAMAP-Rule" id="MF_00272"/>
    </source>
</evidence>
<dbReference type="SUPFAM" id="SSF51230">
    <property type="entry name" value="Single hybrid motif"/>
    <property type="match status" value="1"/>
</dbReference>
<evidence type="ECO:0000256" key="2">
    <source>
        <dbReference type="ARBA" id="ARBA00022823"/>
    </source>
</evidence>
<comment type="subunit">
    <text evidence="3">The glycine cleavage system is composed of four proteins: P, T, L and H.</text>
</comment>
<dbReference type="GO" id="GO:0019464">
    <property type="term" value="P:glycine decarboxylation via glycine cleavage system"/>
    <property type="evidence" value="ECO:0007669"/>
    <property type="project" value="UniProtKB-UniRule"/>
</dbReference>
<feature type="modified residue" description="N6-lipoyllysine" evidence="3 4">
    <location>
        <position position="69"/>
    </location>
</feature>
<dbReference type="InterPro" id="IPR033753">
    <property type="entry name" value="GCV_H/Fam206"/>
</dbReference>
<dbReference type="STRING" id="1121365.GCA_000375365_00274"/>
<dbReference type="GO" id="GO:0009249">
    <property type="term" value="P:protein lipoylation"/>
    <property type="evidence" value="ECO:0007669"/>
    <property type="project" value="TreeGrafter"/>
</dbReference>
<dbReference type="InterPro" id="IPR011053">
    <property type="entry name" value="Single_hybrid_motif"/>
</dbReference>
<comment type="similarity">
    <text evidence="1 3">Belongs to the GcvH family.</text>
</comment>
<evidence type="ECO:0000313" key="7">
    <source>
        <dbReference type="Proteomes" id="UP000233249"/>
    </source>
</evidence>
<dbReference type="NCBIfam" id="NF002270">
    <property type="entry name" value="PRK01202.1"/>
    <property type="match status" value="1"/>
</dbReference>
<dbReference type="InterPro" id="IPR017453">
    <property type="entry name" value="GCV_H_sub"/>
</dbReference>
<comment type="cofactor">
    <cofactor evidence="3">
        <name>(R)-lipoate</name>
        <dbReference type="ChEBI" id="CHEBI:83088"/>
    </cofactor>
    <text evidence="3">Binds 1 lipoyl cofactor covalently.</text>
</comment>
<evidence type="ECO:0000256" key="4">
    <source>
        <dbReference type="PIRSR" id="PIRSR617453-50"/>
    </source>
</evidence>
<proteinExistence type="inferred from homology"/>
<dbReference type="RefSeq" id="WP_101172929.1">
    <property type="nucleotide sequence ID" value="NZ_JAKRKB010000016.1"/>
</dbReference>
<dbReference type="GO" id="GO:0005829">
    <property type="term" value="C:cytosol"/>
    <property type="evidence" value="ECO:0007669"/>
    <property type="project" value="TreeGrafter"/>
</dbReference>
<comment type="function">
    <text evidence="3">The glycine cleavage system catalyzes the degradation of glycine. The H protein shuttles the methylamine group of glycine from the P protein to the T protein.</text>
</comment>
<dbReference type="PROSITE" id="PS50968">
    <property type="entry name" value="BIOTINYL_LIPOYL"/>
    <property type="match status" value="1"/>
</dbReference>
<evidence type="ECO:0000313" key="6">
    <source>
        <dbReference type="EMBL" id="PKF69410.1"/>
    </source>
</evidence>
<dbReference type="NCBIfam" id="TIGR00527">
    <property type="entry name" value="gcvH"/>
    <property type="match status" value="1"/>
</dbReference>
<dbReference type="InterPro" id="IPR000089">
    <property type="entry name" value="Biotin_lipoyl"/>
</dbReference>
<keyword evidence="2 3" id="KW-0450">Lipoyl</keyword>
<evidence type="ECO:0000256" key="1">
    <source>
        <dbReference type="ARBA" id="ARBA00009249"/>
    </source>
</evidence>
<reference evidence="6 7" key="1">
    <citation type="submission" date="2017-12" db="EMBL/GenBank/DDBJ databases">
        <title>Corynebacterium mastitidis 16-1433 Genome.</title>
        <authorList>
            <person name="Gulvik C.A."/>
        </authorList>
    </citation>
    <scope>NUCLEOTIDE SEQUENCE [LARGE SCALE GENOMIC DNA]</scope>
    <source>
        <strain evidence="6 7">16-1433</strain>
    </source>
</reference>
<gene>
    <name evidence="3 6" type="primary">gcvH</name>
    <name evidence="6" type="ORF">CXB45_01805</name>
</gene>
<feature type="domain" description="Lipoyl-binding" evidence="5">
    <location>
        <begin position="28"/>
        <end position="110"/>
    </location>
</feature>
<sequence length="130" mass="13801">MANLPDSFSYSDEHEWINAAAQDAVGTTVRVGITSVATERLGEVVFAELPEVGDTVTAGDTCGEVESTKSVSDLYAPVSGTVTAVNEDIEDNYEVINEDPFGAGWLYEVEVTEVGELMTAEEYAAANGVE</sequence>
<dbReference type="InterPro" id="IPR002930">
    <property type="entry name" value="GCV_H"/>
</dbReference>
<name>A0A2N0X9M4_9CORY</name>